<gene>
    <name evidence="7" type="ORF">OESDEN_20812</name>
    <name evidence="6" type="ORF">OESDEN_20819</name>
</gene>
<protein>
    <recommendedName>
        <fullName evidence="5">Receptor ligand binding region domain-containing protein</fullName>
    </recommendedName>
</protein>
<name>A0A0B1S7P8_OESDE</name>
<dbReference type="EMBL" id="KN604597">
    <property type="protein sequence ID" value="KHJ79532.1"/>
    <property type="molecule type" value="Genomic_DNA"/>
</dbReference>
<organism evidence="6 8">
    <name type="scientific">Oesophagostomum dentatum</name>
    <name type="common">Nodular worm</name>
    <dbReference type="NCBI Taxonomy" id="61180"/>
    <lineage>
        <taxon>Eukaryota</taxon>
        <taxon>Metazoa</taxon>
        <taxon>Ecdysozoa</taxon>
        <taxon>Nematoda</taxon>
        <taxon>Chromadorea</taxon>
        <taxon>Rhabditida</taxon>
        <taxon>Rhabditina</taxon>
        <taxon>Rhabditomorpha</taxon>
        <taxon>Strongyloidea</taxon>
        <taxon>Strongylidae</taxon>
        <taxon>Oesophagostomum</taxon>
    </lineage>
</organism>
<keyword evidence="2" id="KW-0812">Transmembrane</keyword>
<keyword evidence="3" id="KW-1133">Transmembrane helix</keyword>
<accession>A0A0B1S7P8</accession>
<reference evidence="6 8" key="1">
    <citation type="submission" date="2014-03" db="EMBL/GenBank/DDBJ databases">
        <title>Draft genome of the hookworm Oesophagostomum dentatum.</title>
        <authorList>
            <person name="Mitreva M."/>
        </authorList>
    </citation>
    <scope>NUCLEOTIDE SEQUENCE [LARGE SCALE GENOMIC DNA]</scope>
    <source>
        <strain evidence="6 8">OD-Hann</strain>
    </source>
</reference>
<evidence type="ECO:0000256" key="4">
    <source>
        <dbReference type="ARBA" id="ARBA00023136"/>
    </source>
</evidence>
<dbReference type="EMBL" id="KN604555">
    <property type="protein sequence ID" value="KHJ79539.1"/>
    <property type="molecule type" value="Genomic_DNA"/>
</dbReference>
<evidence type="ECO:0000256" key="2">
    <source>
        <dbReference type="ARBA" id="ARBA00022692"/>
    </source>
</evidence>
<keyword evidence="8" id="KW-1185">Reference proteome</keyword>
<sequence>MKRKCFEAGAYAGQLHDAFYAYAKALNSTLQRNSSDYSNGRAILKNLPNEFQGISGKVVMSENGIRKPFLYFDGLNKNGKQILIGTVFVDGSKGYYTPEITDEADIWHAWGGKKPLAVPVCGFLGNQKPRGT</sequence>
<evidence type="ECO:0000313" key="6">
    <source>
        <dbReference type="EMBL" id="KHJ79532.1"/>
    </source>
</evidence>
<feature type="domain" description="Receptor ligand binding region" evidence="5">
    <location>
        <begin position="12"/>
        <end position="68"/>
    </location>
</feature>
<dbReference type="AlphaFoldDB" id="A0A0B1S7P8"/>
<dbReference type="Gene3D" id="3.40.50.2300">
    <property type="match status" value="1"/>
</dbReference>
<dbReference type="Pfam" id="PF01094">
    <property type="entry name" value="ANF_receptor"/>
    <property type="match status" value="1"/>
</dbReference>
<evidence type="ECO:0000256" key="3">
    <source>
        <dbReference type="ARBA" id="ARBA00022989"/>
    </source>
</evidence>
<dbReference type="Proteomes" id="UP000053660">
    <property type="component" value="Unassembled WGS sequence"/>
</dbReference>
<evidence type="ECO:0000313" key="7">
    <source>
        <dbReference type="EMBL" id="KHJ79539.1"/>
    </source>
</evidence>
<dbReference type="OrthoDB" id="5866288at2759"/>
<dbReference type="InterPro" id="IPR001828">
    <property type="entry name" value="ANF_lig-bd_rcpt"/>
</dbReference>
<keyword evidence="4" id="KW-0472">Membrane</keyword>
<evidence type="ECO:0000313" key="8">
    <source>
        <dbReference type="Proteomes" id="UP000053660"/>
    </source>
</evidence>
<dbReference type="GO" id="GO:0016020">
    <property type="term" value="C:membrane"/>
    <property type="evidence" value="ECO:0007669"/>
    <property type="project" value="UniProtKB-SubCell"/>
</dbReference>
<evidence type="ECO:0000256" key="1">
    <source>
        <dbReference type="ARBA" id="ARBA00004370"/>
    </source>
</evidence>
<comment type="subcellular location">
    <subcellularLocation>
        <location evidence="1">Membrane</location>
    </subcellularLocation>
</comment>
<dbReference type="InterPro" id="IPR028082">
    <property type="entry name" value="Peripla_BP_I"/>
</dbReference>
<dbReference type="SUPFAM" id="SSF53822">
    <property type="entry name" value="Periplasmic binding protein-like I"/>
    <property type="match status" value="1"/>
</dbReference>
<proteinExistence type="predicted"/>
<evidence type="ECO:0000259" key="5">
    <source>
        <dbReference type="Pfam" id="PF01094"/>
    </source>
</evidence>